<accession>I1BLJ9</accession>
<proteinExistence type="inferred from homology"/>
<keyword evidence="2 4" id="KW-0547">Nucleotide-binding</keyword>
<feature type="region of interest" description="Disordered" evidence="6">
    <location>
        <begin position="25"/>
        <end position="55"/>
    </location>
</feature>
<evidence type="ECO:0000256" key="6">
    <source>
        <dbReference type="SAM" id="MobiDB-lite"/>
    </source>
</evidence>
<feature type="binding site" evidence="4">
    <location>
        <position position="210"/>
    </location>
    <ligand>
        <name>ATP</name>
        <dbReference type="ChEBI" id="CHEBI:30616"/>
    </ligand>
</feature>
<dbReference type="Proteomes" id="UP000009138">
    <property type="component" value="Unassembled WGS sequence"/>
</dbReference>
<protein>
    <submittedName>
        <fullName evidence="9">Uncharacterized protein</fullName>
    </submittedName>
</protein>
<dbReference type="Pfam" id="PF00069">
    <property type="entry name" value="Pkinase"/>
    <property type="match status" value="1"/>
</dbReference>
<sequence length="484" mass="55045">MTSQPNDLTSLKTVLYDAQSTTDTDSSVYYSLDSSHDLKRPAETSESPPPAKMDTLEKARKEFRITPPDWKNHMGAWAYLQSLAPQHRSMYLEKTQTDQRQRKGYMLGRAASCDIVFDDERISKTHCLIYMEAGSNSVAKGIRIFLKDLSDNGLCEPSLISVVYRILFPGAYDVNACTDDYDVKQFLGKGTFASVYSAREIATGKLVAVKIIDKARFARNKRLSKTINDETIVMMAIERHPCAVGINYVYNEERLIYLIMDYVKDGELFNFVVDRKKLTEDETRFIFWQLFKTIQWLHNKQITHRDLKPENILLESKDKLHVKITDFGLAKILAKGERLDSQCGTPNYIAPEILDPLGERSYGLECDMWSLGVMLFICLCGYPPFSESTEGIPMKTQIKQGIYSFASPYWDDISSEAIDLIRRLLTVNPLDRARSAEALPEYMEAKFEALGKETVELIESRSHTENVPDTQAIASLEGSLPSYQ</sequence>
<dbReference type="EMBL" id="CH476732">
    <property type="protein sequence ID" value="EIE77079.1"/>
    <property type="molecule type" value="Genomic_DNA"/>
</dbReference>
<dbReference type="RefSeq" id="XP_067512475.1">
    <property type="nucleotide sequence ID" value="XM_067656374.1"/>
</dbReference>
<evidence type="ECO:0000259" key="8">
    <source>
        <dbReference type="PROSITE" id="PS50011"/>
    </source>
</evidence>
<dbReference type="VEuPathDB" id="FungiDB:RO3G_01783"/>
<evidence type="ECO:0000256" key="1">
    <source>
        <dbReference type="ARBA" id="ARBA00005575"/>
    </source>
</evidence>
<dbReference type="OMA" id="VMLYICL"/>
<dbReference type="OrthoDB" id="407410at2759"/>
<feature type="domain" description="FHA" evidence="7">
    <location>
        <begin position="105"/>
        <end position="153"/>
    </location>
</feature>
<dbReference type="PROSITE" id="PS50006">
    <property type="entry name" value="FHA_DOMAIN"/>
    <property type="match status" value="1"/>
</dbReference>
<dbReference type="InterPro" id="IPR000719">
    <property type="entry name" value="Prot_kinase_dom"/>
</dbReference>
<dbReference type="InterPro" id="IPR011009">
    <property type="entry name" value="Kinase-like_dom_sf"/>
</dbReference>
<dbReference type="eggNOG" id="KOG0615">
    <property type="taxonomic scope" value="Eukaryota"/>
</dbReference>
<evidence type="ECO:0000256" key="3">
    <source>
        <dbReference type="ARBA" id="ARBA00022840"/>
    </source>
</evidence>
<keyword evidence="3 4" id="KW-0067">ATP-binding</keyword>
<keyword evidence="5" id="KW-0723">Serine/threonine-protein kinase</keyword>
<dbReference type="InterPro" id="IPR017441">
    <property type="entry name" value="Protein_kinase_ATP_BS"/>
</dbReference>
<dbReference type="Gene3D" id="1.10.510.10">
    <property type="entry name" value="Transferase(Phosphotransferase) domain 1"/>
    <property type="match status" value="1"/>
</dbReference>
<keyword evidence="10" id="KW-1185">Reference proteome</keyword>
<dbReference type="AlphaFoldDB" id="I1BLJ9"/>
<dbReference type="InParanoid" id="I1BLJ9"/>
<name>I1BLJ9_RHIO9</name>
<evidence type="ECO:0000313" key="10">
    <source>
        <dbReference type="Proteomes" id="UP000009138"/>
    </source>
</evidence>
<dbReference type="PANTHER" id="PTHR24347">
    <property type="entry name" value="SERINE/THREONINE-PROTEIN KINASE"/>
    <property type="match status" value="1"/>
</dbReference>
<dbReference type="GO" id="GO:0005524">
    <property type="term" value="F:ATP binding"/>
    <property type="evidence" value="ECO:0007669"/>
    <property type="project" value="UniProtKB-UniRule"/>
</dbReference>
<dbReference type="PROSITE" id="PS50011">
    <property type="entry name" value="PROTEIN_KINASE_DOM"/>
    <property type="match status" value="1"/>
</dbReference>
<evidence type="ECO:0000256" key="5">
    <source>
        <dbReference type="RuleBase" id="RU000304"/>
    </source>
</evidence>
<reference evidence="9 10" key="1">
    <citation type="journal article" date="2009" name="PLoS Genet.">
        <title>Genomic analysis of the basal lineage fungus Rhizopus oryzae reveals a whole-genome duplication.</title>
        <authorList>
            <person name="Ma L.-J."/>
            <person name="Ibrahim A.S."/>
            <person name="Skory C."/>
            <person name="Grabherr M.G."/>
            <person name="Burger G."/>
            <person name="Butler M."/>
            <person name="Elias M."/>
            <person name="Idnurm A."/>
            <person name="Lang B.F."/>
            <person name="Sone T."/>
            <person name="Abe A."/>
            <person name="Calvo S.E."/>
            <person name="Corrochano L.M."/>
            <person name="Engels R."/>
            <person name="Fu J."/>
            <person name="Hansberg W."/>
            <person name="Kim J.-M."/>
            <person name="Kodira C.D."/>
            <person name="Koehrsen M.J."/>
            <person name="Liu B."/>
            <person name="Miranda-Saavedra D."/>
            <person name="O'Leary S."/>
            <person name="Ortiz-Castellanos L."/>
            <person name="Poulter R."/>
            <person name="Rodriguez-Romero J."/>
            <person name="Ruiz-Herrera J."/>
            <person name="Shen Y.-Q."/>
            <person name="Zeng Q."/>
            <person name="Galagan J."/>
            <person name="Birren B.W."/>
            <person name="Cuomo C.A."/>
            <person name="Wickes B.L."/>
        </authorList>
    </citation>
    <scope>NUCLEOTIDE SEQUENCE [LARGE SCALE GENOMIC DNA]</scope>
    <source>
        <strain evidence="10">RA 99-880 / ATCC MYA-4621 / FGSC 9543 / NRRL 43880</strain>
    </source>
</reference>
<dbReference type="SUPFAM" id="SSF56112">
    <property type="entry name" value="Protein kinase-like (PK-like)"/>
    <property type="match status" value="1"/>
</dbReference>
<dbReference type="SMART" id="SM00220">
    <property type="entry name" value="S_TKc"/>
    <property type="match status" value="1"/>
</dbReference>
<dbReference type="Gene3D" id="2.60.200.20">
    <property type="match status" value="1"/>
</dbReference>
<feature type="compositionally biased region" description="Basic and acidic residues" evidence="6">
    <location>
        <begin position="34"/>
        <end position="43"/>
    </location>
</feature>
<evidence type="ECO:0000259" key="7">
    <source>
        <dbReference type="PROSITE" id="PS50006"/>
    </source>
</evidence>
<dbReference type="GeneID" id="93608755"/>
<dbReference type="CDD" id="cd05117">
    <property type="entry name" value="STKc_CAMK"/>
    <property type="match status" value="1"/>
</dbReference>
<dbReference type="SUPFAM" id="SSF49879">
    <property type="entry name" value="SMAD/FHA domain"/>
    <property type="match status" value="1"/>
</dbReference>
<dbReference type="SMART" id="SM00240">
    <property type="entry name" value="FHA"/>
    <property type="match status" value="1"/>
</dbReference>
<dbReference type="InterPro" id="IPR008984">
    <property type="entry name" value="SMAD_FHA_dom_sf"/>
</dbReference>
<comment type="similarity">
    <text evidence="1">Belongs to the protein kinase superfamily. CAMK Ser/Thr protein kinase family. CHEK2 subfamily.</text>
</comment>
<dbReference type="PROSITE" id="PS00107">
    <property type="entry name" value="PROTEIN_KINASE_ATP"/>
    <property type="match status" value="1"/>
</dbReference>
<evidence type="ECO:0000256" key="4">
    <source>
        <dbReference type="PROSITE-ProRule" id="PRU10141"/>
    </source>
</evidence>
<dbReference type="PROSITE" id="PS00108">
    <property type="entry name" value="PROTEIN_KINASE_ST"/>
    <property type="match status" value="1"/>
</dbReference>
<gene>
    <name evidence="9" type="ORF">RO3G_01783</name>
</gene>
<dbReference type="FunFam" id="1.10.510.10:FF:000571">
    <property type="entry name" value="Maternal embryonic leucine zipper kinase"/>
    <property type="match status" value="1"/>
</dbReference>
<evidence type="ECO:0000256" key="2">
    <source>
        <dbReference type="ARBA" id="ARBA00022741"/>
    </source>
</evidence>
<dbReference type="InterPro" id="IPR008271">
    <property type="entry name" value="Ser/Thr_kinase_AS"/>
</dbReference>
<dbReference type="Pfam" id="PF00498">
    <property type="entry name" value="FHA"/>
    <property type="match status" value="1"/>
</dbReference>
<dbReference type="InterPro" id="IPR000253">
    <property type="entry name" value="FHA_dom"/>
</dbReference>
<keyword evidence="5" id="KW-0808">Transferase</keyword>
<organism evidence="9 10">
    <name type="scientific">Rhizopus delemar (strain RA 99-880 / ATCC MYA-4621 / FGSC 9543 / NRRL 43880)</name>
    <name type="common">Mucormycosis agent</name>
    <name type="synonym">Rhizopus arrhizus var. delemar</name>
    <dbReference type="NCBI Taxonomy" id="246409"/>
    <lineage>
        <taxon>Eukaryota</taxon>
        <taxon>Fungi</taxon>
        <taxon>Fungi incertae sedis</taxon>
        <taxon>Mucoromycota</taxon>
        <taxon>Mucoromycotina</taxon>
        <taxon>Mucoromycetes</taxon>
        <taxon>Mucorales</taxon>
        <taxon>Mucorineae</taxon>
        <taxon>Rhizopodaceae</taxon>
        <taxon>Rhizopus</taxon>
    </lineage>
</organism>
<dbReference type="GO" id="GO:0004674">
    <property type="term" value="F:protein serine/threonine kinase activity"/>
    <property type="evidence" value="ECO:0007669"/>
    <property type="project" value="UniProtKB-KW"/>
</dbReference>
<evidence type="ECO:0000313" key="9">
    <source>
        <dbReference type="EMBL" id="EIE77079.1"/>
    </source>
</evidence>
<keyword evidence="5" id="KW-0418">Kinase</keyword>
<dbReference type="STRING" id="246409.I1BLJ9"/>
<feature type="domain" description="Protein kinase" evidence="8">
    <location>
        <begin position="181"/>
        <end position="447"/>
    </location>
</feature>
<dbReference type="CDD" id="cd00060">
    <property type="entry name" value="FHA"/>
    <property type="match status" value="1"/>
</dbReference>